<evidence type="ECO:0000256" key="4">
    <source>
        <dbReference type="ARBA" id="ARBA00023136"/>
    </source>
</evidence>
<evidence type="ECO:0008006" key="9">
    <source>
        <dbReference type="Google" id="ProtNLM"/>
    </source>
</evidence>
<evidence type="ECO:0000256" key="2">
    <source>
        <dbReference type="ARBA" id="ARBA00022692"/>
    </source>
</evidence>
<evidence type="ECO:0000256" key="1">
    <source>
        <dbReference type="ARBA" id="ARBA00004651"/>
    </source>
</evidence>
<keyword evidence="8" id="KW-1185">Reference proteome</keyword>
<dbReference type="InterPro" id="IPR002523">
    <property type="entry name" value="MgTranspt_CorA/ZnTranspt_ZntB"/>
</dbReference>
<dbReference type="EMBL" id="ONZQ02000002">
    <property type="protein sequence ID" value="SPN98619.1"/>
    <property type="molecule type" value="Genomic_DNA"/>
</dbReference>
<dbReference type="AlphaFoldDB" id="A0AAE8MT21"/>
<dbReference type="GO" id="GO:0005886">
    <property type="term" value="C:plasma membrane"/>
    <property type="evidence" value="ECO:0007669"/>
    <property type="project" value="UniProtKB-SubCell"/>
</dbReference>
<keyword evidence="4 6" id="KW-0472">Membrane</keyword>
<dbReference type="InterPro" id="IPR045863">
    <property type="entry name" value="CorA_TM1_TM2"/>
</dbReference>
<keyword evidence="2 6" id="KW-0812">Transmembrane</keyword>
<comment type="caution">
    <text evidence="7">The sequence shown here is derived from an EMBL/GenBank/DDBJ whole genome shotgun (WGS) entry which is preliminary data.</text>
</comment>
<accession>A0AAE8MT21</accession>
<dbReference type="SUPFAM" id="SSF144083">
    <property type="entry name" value="Magnesium transport protein CorA, transmembrane region"/>
    <property type="match status" value="1"/>
</dbReference>
<dbReference type="GO" id="GO:0000287">
    <property type="term" value="F:magnesium ion binding"/>
    <property type="evidence" value="ECO:0007669"/>
    <property type="project" value="TreeGrafter"/>
</dbReference>
<organism evidence="7 8">
    <name type="scientific">Cephalotrichum gorgonifer</name>
    <dbReference type="NCBI Taxonomy" id="2041049"/>
    <lineage>
        <taxon>Eukaryota</taxon>
        <taxon>Fungi</taxon>
        <taxon>Dikarya</taxon>
        <taxon>Ascomycota</taxon>
        <taxon>Pezizomycotina</taxon>
        <taxon>Sordariomycetes</taxon>
        <taxon>Hypocreomycetidae</taxon>
        <taxon>Microascales</taxon>
        <taxon>Microascaceae</taxon>
        <taxon>Cephalotrichum</taxon>
    </lineage>
</organism>
<gene>
    <name evidence="7" type="ORF">DNG_01664</name>
</gene>
<dbReference type="Pfam" id="PF01544">
    <property type="entry name" value="CorA"/>
    <property type="match status" value="1"/>
</dbReference>
<evidence type="ECO:0000313" key="7">
    <source>
        <dbReference type="EMBL" id="SPN98619.1"/>
    </source>
</evidence>
<dbReference type="Proteomes" id="UP001187682">
    <property type="component" value="Unassembled WGS sequence"/>
</dbReference>
<evidence type="ECO:0000256" key="6">
    <source>
        <dbReference type="SAM" id="Phobius"/>
    </source>
</evidence>
<keyword evidence="3 6" id="KW-1133">Transmembrane helix</keyword>
<evidence type="ECO:0000256" key="3">
    <source>
        <dbReference type="ARBA" id="ARBA00022989"/>
    </source>
</evidence>
<feature type="compositionally biased region" description="Low complexity" evidence="5">
    <location>
        <begin position="77"/>
        <end position="89"/>
    </location>
</feature>
<reference evidence="7" key="1">
    <citation type="submission" date="2018-03" db="EMBL/GenBank/DDBJ databases">
        <authorList>
            <person name="Guldener U."/>
        </authorList>
    </citation>
    <scope>NUCLEOTIDE SEQUENCE</scope>
</reference>
<feature type="transmembrane region" description="Helical" evidence="6">
    <location>
        <begin position="647"/>
        <end position="668"/>
    </location>
</feature>
<dbReference type="GO" id="GO:0050897">
    <property type="term" value="F:cobalt ion binding"/>
    <property type="evidence" value="ECO:0007669"/>
    <property type="project" value="TreeGrafter"/>
</dbReference>
<proteinExistence type="predicted"/>
<dbReference type="PANTHER" id="PTHR46494">
    <property type="entry name" value="CORA FAMILY METAL ION TRANSPORTER (EUROFUNG)"/>
    <property type="match status" value="1"/>
</dbReference>
<name>A0AAE8MT21_9PEZI</name>
<sequence length="681" mass="76974">MASNNDEVPLSNLNPVTTTGSEHHSSDGSGETAVDPLSSSSFAAATAPAEPVAPSIEAGRLQVPPAHQPRRRRPLPSEEATALAAAPAPEARRRSNATRSTRHILLNFSGSAPTYVDPEEKRRRNAWHASRAKALAAIERLEEPTKRSRISHFFRVQTNSETLKLHHEPADYDAREACSFWFPQPAKVPIHVCDFKAEGGSRVTSTLAEIENFLDEKPRNVQIRWIHVPLGKGLLQSTIEDIFRYTGSGAIGKPFYKGSIDPSWNYPELAMLHFVNQDRYLQKMDAFRLLSRQETLAEGVGNDVLDGFTERQKGDLRWRSEHVGMPINFWDITRSSLPNPLPERFLGQASLTNSKGSLPGPNDVQAISEHPQFLNSMLMSSQLRAFHRSDGFVLTFANETGVDYLGQPFLDWLNQPDQFMADSDVSVLAHIAENFVHSGTSKWNFPTVEWLVVYILTEAAVVPHNIRQGRNSTSLLTAYQDIARDLKQRQKRPWERGESPKLVRRYLNCLEELRAISDLAVQKLESLNGMLEDARRFEEEYAAEGMRPNNDEEGETMHERIEWAIAMVEEQRRDAVFLVDYFHTALNELFQLRSIEQNEMAIVADSQNKAVFLFTGVTIVFLPLSFFTSYFGMNLRGIADTAKDESYFWSVCGSIAFVMVIMLVAYAFRQDVSRRLRSRVM</sequence>
<dbReference type="PANTHER" id="PTHR46494:SF1">
    <property type="entry name" value="CORA FAMILY METAL ION TRANSPORTER (EUROFUNG)"/>
    <property type="match status" value="1"/>
</dbReference>
<evidence type="ECO:0000313" key="8">
    <source>
        <dbReference type="Proteomes" id="UP001187682"/>
    </source>
</evidence>
<dbReference type="GO" id="GO:0015087">
    <property type="term" value="F:cobalt ion transmembrane transporter activity"/>
    <property type="evidence" value="ECO:0007669"/>
    <property type="project" value="TreeGrafter"/>
</dbReference>
<evidence type="ECO:0000256" key="5">
    <source>
        <dbReference type="SAM" id="MobiDB-lite"/>
    </source>
</evidence>
<feature type="transmembrane region" description="Helical" evidence="6">
    <location>
        <begin position="610"/>
        <end position="627"/>
    </location>
</feature>
<feature type="compositionally biased region" description="Low complexity" evidence="5">
    <location>
        <begin position="27"/>
        <end position="55"/>
    </location>
</feature>
<comment type="subcellular location">
    <subcellularLocation>
        <location evidence="1">Cell membrane</location>
        <topology evidence="1">Multi-pass membrane protein</topology>
    </subcellularLocation>
</comment>
<protein>
    <recommendedName>
        <fullName evidence="9">CorA domain-containing protein</fullName>
    </recommendedName>
</protein>
<feature type="region of interest" description="Disordered" evidence="5">
    <location>
        <begin position="1"/>
        <end position="101"/>
    </location>
</feature>
<dbReference type="GO" id="GO:0015095">
    <property type="term" value="F:magnesium ion transmembrane transporter activity"/>
    <property type="evidence" value="ECO:0007669"/>
    <property type="project" value="TreeGrafter"/>
</dbReference>
<dbReference type="Gene3D" id="1.20.58.340">
    <property type="entry name" value="Magnesium transport protein CorA, transmembrane region"/>
    <property type="match status" value="1"/>
</dbReference>
<feature type="compositionally biased region" description="Polar residues" evidence="5">
    <location>
        <begin position="1"/>
        <end position="16"/>
    </location>
</feature>